<organism evidence="1 2">
    <name type="scientific">Parageobacillus toebii</name>
    <dbReference type="NCBI Taxonomy" id="153151"/>
    <lineage>
        <taxon>Bacteria</taxon>
        <taxon>Bacillati</taxon>
        <taxon>Bacillota</taxon>
        <taxon>Bacilli</taxon>
        <taxon>Bacillales</taxon>
        <taxon>Anoxybacillaceae</taxon>
        <taxon>Parageobacillus</taxon>
    </lineage>
</organism>
<evidence type="ECO:0000313" key="2">
    <source>
        <dbReference type="Proteomes" id="UP000075324"/>
    </source>
</evidence>
<evidence type="ECO:0000313" key="1">
    <source>
        <dbReference type="EMBL" id="KYD23491.1"/>
    </source>
</evidence>
<dbReference type="AlphaFoldDB" id="A0A150MG72"/>
<dbReference type="Proteomes" id="UP000075324">
    <property type="component" value="Unassembled WGS sequence"/>
</dbReference>
<proteinExistence type="predicted"/>
<name>A0A150MG72_9BACL</name>
<sequence length="54" mass="6420">MIAYTFFSTLFVYYWRILSHNDFLCRIHTSFVKQEGISVLMENDIKEDEKGGII</sequence>
<dbReference type="PATRIC" id="fig|153151.4.peg.1665"/>
<protein>
    <submittedName>
        <fullName evidence="1">Uncharacterized protein</fullName>
    </submittedName>
</protein>
<comment type="caution">
    <text evidence="1">The sequence shown here is derived from an EMBL/GenBank/DDBJ whole genome shotgun (WGS) entry which is preliminary data.</text>
</comment>
<gene>
    <name evidence="1" type="ORF">B4110_3245</name>
</gene>
<accession>A0A150MG72</accession>
<dbReference type="EMBL" id="LQYW01000165">
    <property type="protein sequence ID" value="KYD23491.1"/>
    <property type="molecule type" value="Genomic_DNA"/>
</dbReference>
<reference evidence="1 2" key="1">
    <citation type="submission" date="2016-01" db="EMBL/GenBank/DDBJ databases">
        <title>Draft Genome Sequences of Seven Thermophilic Sporeformers Isolated from Foods.</title>
        <authorList>
            <person name="Berendsen E.M."/>
            <person name="Wells-Bennik M.H."/>
            <person name="Krawcyk A.O."/>
            <person name="De Jong A."/>
            <person name="Holsappel S."/>
            <person name="Eijlander R.T."/>
            <person name="Kuipers O.P."/>
        </authorList>
    </citation>
    <scope>NUCLEOTIDE SEQUENCE [LARGE SCALE GENOMIC DNA]</scope>
    <source>
        <strain evidence="1 2">B4110</strain>
    </source>
</reference>